<evidence type="ECO:0000313" key="2">
    <source>
        <dbReference type="EMBL" id="REC71379.1"/>
    </source>
</evidence>
<evidence type="ECO:0000259" key="1">
    <source>
        <dbReference type="Pfam" id="PF19512"/>
    </source>
</evidence>
<dbReference type="RefSeq" id="WP_116033871.1">
    <property type="nucleotide sequence ID" value="NZ_JBHLVV010000052.1"/>
</dbReference>
<protein>
    <recommendedName>
        <fullName evidence="1">DUF6046 domain-containing protein</fullName>
    </recommendedName>
</protein>
<dbReference type="InterPro" id="IPR046109">
    <property type="entry name" value="DUF6046"/>
</dbReference>
<evidence type="ECO:0000313" key="3">
    <source>
        <dbReference type="Proteomes" id="UP000256326"/>
    </source>
</evidence>
<dbReference type="Pfam" id="PF19512">
    <property type="entry name" value="DUF6046"/>
    <property type="match status" value="1"/>
</dbReference>
<proteinExistence type="predicted"/>
<sequence>MDSHLLGGLDNRAVLGQLFRTAFGVAPIYIVEPLGKTKEIKIEGFNPSVKDEFINEDQVLKSVYGTPIIFPIQFRGGDYTVYDWYGKPKMKRYDDLWLPATTMVDFSRAKNVIKTNVLGANGTIKEIFGFDDWNIRIRMLCLNDNRFKAREYADMLQDWFEIAGGVNVFGSIFSKKEIYNIVVEDFDIKSVTGSPDVIPIEMSAVSNEPVEIFLNKQ</sequence>
<comment type="caution">
    <text evidence="2">The sequence shown here is derived from an EMBL/GenBank/DDBJ whole genome shotgun (WGS) entry which is preliminary data.</text>
</comment>
<name>A0A3D9D030_9FLAO</name>
<dbReference type="OrthoDB" id="1342461at2"/>
<dbReference type="EMBL" id="QNUG01000010">
    <property type="protein sequence ID" value="REC71379.1"/>
    <property type="molecule type" value="Genomic_DNA"/>
</dbReference>
<feature type="domain" description="DUF6046" evidence="1">
    <location>
        <begin position="97"/>
        <end position="216"/>
    </location>
</feature>
<accession>A0A3D9D030</accession>
<organism evidence="2 3">
    <name type="scientific">Epilithonimonas hispanica</name>
    <dbReference type="NCBI Taxonomy" id="358687"/>
    <lineage>
        <taxon>Bacteria</taxon>
        <taxon>Pseudomonadati</taxon>
        <taxon>Bacteroidota</taxon>
        <taxon>Flavobacteriia</taxon>
        <taxon>Flavobacteriales</taxon>
        <taxon>Weeksellaceae</taxon>
        <taxon>Chryseobacterium group</taxon>
        <taxon>Epilithonimonas</taxon>
    </lineage>
</organism>
<gene>
    <name evidence="2" type="ORF">DRF58_06065</name>
</gene>
<dbReference type="Proteomes" id="UP000256326">
    <property type="component" value="Unassembled WGS sequence"/>
</dbReference>
<keyword evidence="3" id="KW-1185">Reference proteome</keyword>
<reference evidence="2 3" key="1">
    <citation type="journal article" date="2006" name="Int. J. Syst. Evol. Microbiol.">
        <title>Chryseobacterium hispanicum sp. nov., isolated from the drinking water distribution system of Sevilla, Spain.</title>
        <authorList>
            <person name="Gallego V."/>
            <person name="Garcia M.T."/>
            <person name="Ventosa A."/>
        </authorList>
    </citation>
    <scope>NUCLEOTIDE SEQUENCE [LARGE SCALE GENOMIC DNA]</scope>
    <source>
        <strain evidence="2 3">KCTC 22104</strain>
    </source>
</reference>
<dbReference type="AlphaFoldDB" id="A0A3D9D030"/>